<keyword evidence="15" id="KW-1185">Reference proteome</keyword>
<evidence type="ECO:0000256" key="2">
    <source>
        <dbReference type="ARBA" id="ARBA00022692"/>
    </source>
</evidence>
<dbReference type="GO" id="GO:0005886">
    <property type="term" value="C:plasma membrane"/>
    <property type="evidence" value="ECO:0007669"/>
    <property type="project" value="TreeGrafter"/>
</dbReference>
<comment type="caution">
    <text evidence="9">Lacks conserved residue(s) required for the propagation of feature annotation.</text>
</comment>
<keyword evidence="7" id="KW-0675">Receptor</keyword>
<feature type="chain" id="PRO_5041647566" description="Link domain-containing protein" evidence="12">
    <location>
        <begin position="25"/>
        <end position="348"/>
    </location>
</feature>
<evidence type="ECO:0000256" key="8">
    <source>
        <dbReference type="ARBA" id="ARBA00023180"/>
    </source>
</evidence>
<keyword evidence="6 9" id="KW-1015">Disulfide bond</keyword>
<accession>A0AA88SKR5</accession>
<dbReference type="PROSITE" id="PS01241">
    <property type="entry name" value="LINK_1"/>
    <property type="match status" value="1"/>
</dbReference>
<protein>
    <recommendedName>
        <fullName evidence="13">Link domain-containing protein</fullName>
    </recommendedName>
</protein>
<keyword evidence="4 11" id="KW-1133">Transmembrane helix</keyword>
<dbReference type="Pfam" id="PF00193">
    <property type="entry name" value="Xlink"/>
    <property type="match status" value="1"/>
</dbReference>
<feature type="disulfide bond" evidence="9">
    <location>
        <begin position="79"/>
        <end position="100"/>
    </location>
</feature>
<feature type="region of interest" description="Disordered" evidence="10">
    <location>
        <begin position="197"/>
        <end position="216"/>
    </location>
</feature>
<evidence type="ECO:0000256" key="11">
    <source>
        <dbReference type="SAM" id="Phobius"/>
    </source>
</evidence>
<gene>
    <name evidence="14" type="ORF">Q5P01_012891</name>
</gene>
<dbReference type="PROSITE" id="PS50963">
    <property type="entry name" value="LINK_2"/>
    <property type="match status" value="1"/>
</dbReference>
<dbReference type="Proteomes" id="UP001187415">
    <property type="component" value="Unassembled WGS sequence"/>
</dbReference>
<feature type="transmembrane region" description="Helical" evidence="11">
    <location>
        <begin position="264"/>
        <end position="284"/>
    </location>
</feature>
<evidence type="ECO:0000256" key="4">
    <source>
        <dbReference type="ARBA" id="ARBA00022989"/>
    </source>
</evidence>
<name>A0AA88SKR5_CHASR</name>
<comment type="subcellular location">
    <subcellularLocation>
        <location evidence="1">Membrane</location>
        <topology evidence="1">Single-pass membrane protein</topology>
    </subcellularLocation>
</comment>
<evidence type="ECO:0000256" key="7">
    <source>
        <dbReference type="ARBA" id="ARBA00023170"/>
    </source>
</evidence>
<dbReference type="GO" id="GO:0007155">
    <property type="term" value="P:cell adhesion"/>
    <property type="evidence" value="ECO:0007669"/>
    <property type="project" value="InterPro"/>
</dbReference>
<dbReference type="Gene3D" id="3.10.100.10">
    <property type="entry name" value="Mannose-Binding Protein A, subunit A"/>
    <property type="match status" value="1"/>
</dbReference>
<reference evidence="14" key="1">
    <citation type="submission" date="2023-07" db="EMBL/GenBank/DDBJ databases">
        <title>Chromosome-level Genome Assembly of Striped Snakehead (Channa striata).</title>
        <authorList>
            <person name="Liu H."/>
        </authorList>
    </citation>
    <scope>NUCLEOTIDE SEQUENCE</scope>
    <source>
        <strain evidence="14">Gz</strain>
        <tissue evidence="14">Muscle</tissue>
    </source>
</reference>
<dbReference type="SUPFAM" id="SSF56436">
    <property type="entry name" value="C-type lectin-like"/>
    <property type="match status" value="1"/>
</dbReference>
<keyword evidence="5 11" id="KW-0472">Membrane</keyword>
<evidence type="ECO:0000256" key="1">
    <source>
        <dbReference type="ARBA" id="ARBA00004167"/>
    </source>
</evidence>
<organism evidence="14 15">
    <name type="scientific">Channa striata</name>
    <name type="common">Snakehead murrel</name>
    <name type="synonym">Ophicephalus striatus</name>
    <dbReference type="NCBI Taxonomy" id="64152"/>
    <lineage>
        <taxon>Eukaryota</taxon>
        <taxon>Metazoa</taxon>
        <taxon>Chordata</taxon>
        <taxon>Craniata</taxon>
        <taxon>Vertebrata</taxon>
        <taxon>Euteleostomi</taxon>
        <taxon>Actinopterygii</taxon>
        <taxon>Neopterygii</taxon>
        <taxon>Teleostei</taxon>
        <taxon>Neoteleostei</taxon>
        <taxon>Acanthomorphata</taxon>
        <taxon>Anabantaria</taxon>
        <taxon>Anabantiformes</taxon>
        <taxon>Channoidei</taxon>
        <taxon>Channidae</taxon>
        <taxon>Channa</taxon>
    </lineage>
</organism>
<dbReference type="InterPro" id="IPR016186">
    <property type="entry name" value="C-type_lectin-like/link_sf"/>
</dbReference>
<feature type="domain" description="Link" evidence="13">
    <location>
        <begin position="34"/>
        <end position="124"/>
    </location>
</feature>
<dbReference type="InterPro" id="IPR043210">
    <property type="entry name" value="CD44_antigen-like"/>
</dbReference>
<evidence type="ECO:0000256" key="10">
    <source>
        <dbReference type="SAM" id="MobiDB-lite"/>
    </source>
</evidence>
<evidence type="ECO:0000259" key="13">
    <source>
        <dbReference type="PROSITE" id="PS50963"/>
    </source>
</evidence>
<keyword evidence="3 12" id="KW-0732">Signal</keyword>
<dbReference type="GO" id="GO:0005540">
    <property type="term" value="F:hyaluronic acid binding"/>
    <property type="evidence" value="ECO:0007669"/>
    <property type="project" value="InterPro"/>
</dbReference>
<feature type="signal peptide" evidence="12">
    <location>
        <begin position="1"/>
        <end position="24"/>
    </location>
</feature>
<keyword evidence="2 11" id="KW-0812">Transmembrane</keyword>
<dbReference type="InterPro" id="IPR016187">
    <property type="entry name" value="CTDL_fold"/>
</dbReference>
<dbReference type="PANTHER" id="PTHR10225:SF2">
    <property type="entry name" value="LYMPHATIC VESSEL ENDOTHELIAL HYALURONIC ACID RECEPTOR 1"/>
    <property type="match status" value="1"/>
</dbReference>
<evidence type="ECO:0000256" key="9">
    <source>
        <dbReference type="PROSITE-ProRule" id="PRU00323"/>
    </source>
</evidence>
<evidence type="ECO:0000256" key="12">
    <source>
        <dbReference type="SAM" id="SignalP"/>
    </source>
</evidence>
<dbReference type="PANTHER" id="PTHR10225">
    <property type="entry name" value="HYALURONAN RECEPTOR"/>
    <property type="match status" value="1"/>
</dbReference>
<dbReference type="AlphaFoldDB" id="A0AA88SKR5"/>
<dbReference type="InterPro" id="IPR000538">
    <property type="entry name" value="Link_dom"/>
</dbReference>
<comment type="caution">
    <text evidence="14">The sequence shown here is derived from an EMBL/GenBank/DDBJ whole genome shotgun (WGS) entry which is preliminary data.</text>
</comment>
<evidence type="ECO:0000313" key="15">
    <source>
        <dbReference type="Proteomes" id="UP001187415"/>
    </source>
</evidence>
<evidence type="ECO:0000256" key="3">
    <source>
        <dbReference type="ARBA" id="ARBA00022729"/>
    </source>
</evidence>
<evidence type="ECO:0000313" key="14">
    <source>
        <dbReference type="EMBL" id="KAK2842691.1"/>
    </source>
</evidence>
<dbReference type="GO" id="GO:0004888">
    <property type="term" value="F:transmembrane signaling receptor activity"/>
    <property type="evidence" value="ECO:0007669"/>
    <property type="project" value="TreeGrafter"/>
</dbReference>
<keyword evidence="8" id="KW-0325">Glycoprotein</keyword>
<dbReference type="EMBL" id="JAUPFM010000009">
    <property type="protein sequence ID" value="KAK2842691.1"/>
    <property type="molecule type" value="Genomic_DNA"/>
</dbReference>
<evidence type="ECO:0000256" key="6">
    <source>
        <dbReference type="ARBA" id="ARBA00023157"/>
    </source>
</evidence>
<evidence type="ECO:0000256" key="5">
    <source>
        <dbReference type="ARBA" id="ARBA00023136"/>
    </source>
</evidence>
<sequence length="348" mass="37659">MATSCFLISFSLLLSAAFLLTCESKVLPSHRVAGVFMLIDGEIYTMNFTAAAAACRALNVTLATSAQMERAVQLGLETCKYGWIEEKVGVIPRLKSDKKCGRGKTGVVTWFASQSMKFGAFCFNASDLEDAPNESTAHPQIYTSPTQTWTPTTALKESTCRSQTSTAAAVTTEAPEPTSVPSVVTLLVETTASARIPSTSPPFKAERTAATPTSRSQLTTSKASVVPFTFSAVTWDVNVVVSSEPVLPQSVSSAKPSLGATPTALITLGIFVLLLTAAGAAWYFKLKRKTFTCWSQGQQKDDVETEMWKHIDSETDLHSQDEEEQSDRMYSSDITLCVNPNFITPRSE</sequence>
<dbReference type="SMART" id="SM00445">
    <property type="entry name" value="LINK"/>
    <property type="match status" value="1"/>
</dbReference>
<proteinExistence type="predicted"/>